<protein>
    <submittedName>
        <fullName evidence="1">DUF1289 domain-containing protein</fullName>
    </submittedName>
</protein>
<name>A0A1V0B0G4_9GAMM</name>
<evidence type="ECO:0000313" key="1">
    <source>
        <dbReference type="EMBL" id="AQZ93395.1"/>
    </source>
</evidence>
<proteinExistence type="predicted"/>
<accession>A0A1V0B0G4</accession>
<organism evidence="1 2">
    <name type="scientific">Halopseudomonas phragmitis</name>
    <dbReference type="NCBI Taxonomy" id="1931241"/>
    <lineage>
        <taxon>Bacteria</taxon>
        <taxon>Pseudomonadati</taxon>
        <taxon>Pseudomonadota</taxon>
        <taxon>Gammaproteobacteria</taxon>
        <taxon>Pseudomonadales</taxon>
        <taxon>Pseudomonadaceae</taxon>
        <taxon>Halopseudomonas</taxon>
    </lineage>
</organism>
<keyword evidence="2" id="KW-1185">Reference proteome</keyword>
<sequence>MTTPVPSPCVSVCMLDEQDICTGCQRSGQEIIQWGRMSDAERRAVLARCEQRARDQGLLFEPASQQGTSV</sequence>
<dbReference type="PANTHER" id="PTHR35175:SF2">
    <property type="entry name" value="DUF1289 DOMAIN-CONTAINING PROTEIN"/>
    <property type="match status" value="1"/>
</dbReference>
<dbReference type="KEGG" id="ppha:BVH74_00810"/>
<gene>
    <name evidence="1" type="ORF">BVH74_00810</name>
</gene>
<dbReference type="Proteomes" id="UP000243488">
    <property type="component" value="Chromosome"/>
</dbReference>
<dbReference type="AlphaFoldDB" id="A0A1V0B0G4"/>
<dbReference type="PANTHER" id="PTHR35175">
    <property type="entry name" value="DUF1289 DOMAIN-CONTAINING PROTEIN"/>
    <property type="match status" value="1"/>
</dbReference>
<dbReference type="STRING" id="1931241.BVH74_00810"/>
<evidence type="ECO:0000313" key="2">
    <source>
        <dbReference type="Proteomes" id="UP000243488"/>
    </source>
</evidence>
<dbReference type="EMBL" id="CP020100">
    <property type="protein sequence ID" value="AQZ93395.1"/>
    <property type="molecule type" value="Genomic_DNA"/>
</dbReference>
<dbReference type="Pfam" id="PF06945">
    <property type="entry name" value="DUF1289"/>
    <property type="match status" value="1"/>
</dbReference>
<dbReference type="InterPro" id="IPR010710">
    <property type="entry name" value="DUF1289"/>
</dbReference>
<reference evidence="1 2" key="1">
    <citation type="submission" date="2017-03" db="EMBL/GenBank/DDBJ databases">
        <title>Complete genome sequence of the novel DNRA strain Pseudomonas sp. S-6-2 isolated from Chinese polluted river sediment. Journal of Biotechnology.</title>
        <authorList>
            <person name="Li J."/>
            <person name="Xiang F."/>
            <person name="Wang L."/>
            <person name="Xi L."/>
            <person name="Liu J."/>
        </authorList>
    </citation>
    <scope>NUCLEOTIDE SEQUENCE [LARGE SCALE GENOMIC DNA]</scope>
    <source>
        <strain evidence="1 2">S-6-2</strain>
    </source>
</reference>
<dbReference type="RefSeq" id="WP_080048253.1">
    <property type="nucleotide sequence ID" value="NZ_CP020100.1"/>
</dbReference>